<keyword evidence="3" id="KW-0804">Transcription</keyword>
<dbReference type="RefSeq" id="WP_072317509.1">
    <property type="nucleotide sequence ID" value="NZ_FPJE01000011.1"/>
</dbReference>
<dbReference type="GO" id="GO:0003700">
    <property type="term" value="F:DNA-binding transcription factor activity"/>
    <property type="evidence" value="ECO:0007669"/>
    <property type="project" value="InterPro"/>
</dbReference>
<organism evidence="5 6">
    <name type="scientific">Sinomicrobium oceani</name>
    <dbReference type="NCBI Taxonomy" id="1150368"/>
    <lineage>
        <taxon>Bacteria</taxon>
        <taxon>Pseudomonadati</taxon>
        <taxon>Bacteroidota</taxon>
        <taxon>Flavobacteriia</taxon>
        <taxon>Flavobacteriales</taxon>
        <taxon>Flavobacteriaceae</taxon>
        <taxon>Sinomicrobium</taxon>
    </lineage>
</organism>
<dbReference type="InterPro" id="IPR036390">
    <property type="entry name" value="WH_DNA-bd_sf"/>
</dbReference>
<evidence type="ECO:0000313" key="5">
    <source>
        <dbReference type="EMBL" id="SFW55308.1"/>
    </source>
</evidence>
<evidence type="ECO:0000256" key="2">
    <source>
        <dbReference type="ARBA" id="ARBA00023125"/>
    </source>
</evidence>
<evidence type="ECO:0000313" key="6">
    <source>
        <dbReference type="Proteomes" id="UP000182248"/>
    </source>
</evidence>
<keyword evidence="2" id="KW-0238">DNA-binding</keyword>
<evidence type="ECO:0000256" key="1">
    <source>
        <dbReference type="ARBA" id="ARBA00023015"/>
    </source>
</evidence>
<dbReference type="InterPro" id="IPR051081">
    <property type="entry name" value="HTH_MetalResp_TranReg"/>
</dbReference>
<evidence type="ECO:0000256" key="3">
    <source>
        <dbReference type="ARBA" id="ARBA00023163"/>
    </source>
</evidence>
<proteinExistence type="predicted"/>
<dbReference type="PANTHER" id="PTHR33154">
    <property type="entry name" value="TRANSCRIPTIONAL REGULATOR, ARSR FAMILY"/>
    <property type="match status" value="1"/>
</dbReference>
<dbReference type="SUPFAM" id="SSF46785">
    <property type="entry name" value="Winged helix' DNA-binding domain"/>
    <property type="match status" value="1"/>
</dbReference>
<dbReference type="PROSITE" id="PS50987">
    <property type="entry name" value="HTH_ARSR_2"/>
    <property type="match status" value="1"/>
</dbReference>
<dbReference type="OrthoDB" id="9790747at2"/>
<dbReference type="SMART" id="SM00418">
    <property type="entry name" value="HTH_ARSR"/>
    <property type="match status" value="1"/>
</dbReference>
<dbReference type="STRING" id="1150368.SAMN02927921_02303"/>
<feature type="domain" description="HTH arsR-type" evidence="4">
    <location>
        <begin position="1"/>
        <end position="101"/>
    </location>
</feature>
<dbReference type="Proteomes" id="UP000182248">
    <property type="component" value="Unassembled WGS sequence"/>
</dbReference>
<dbReference type="PANTHER" id="PTHR33154:SF33">
    <property type="entry name" value="TRANSCRIPTIONAL REPRESSOR SDPR"/>
    <property type="match status" value="1"/>
</dbReference>
<accession>A0A1K1Q6D0</accession>
<keyword evidence="1" id="KW-0805">Transcription regulation</keyword>
<dbReference type="InterPro" id="IPR036388">
    <property type="entry name" value="WH-like_DNA-bd_sf"/>
</dbReference>
<dbReference type="CDD" id="cd00090">
    <property type="entry name" value="HTH_ARSR"/>
    <property type="match status" value="1"/>
</dbReference>
<reference evidence="5 6" key="1">
    <citation type="submission" date="2016-11" db="EMBL/GenBank/DDBJ databases">
        <authorList>
            <person name="Jaros S."/>
            <person name="Januszkiewicz K."/>
            <person name="Wedrychowicz H."/>
        </authorList>
    </citation>
    <scope>NUCLEOTIDE SEQUENCE [LARGE SCALE GENOMIC DNA]</scope>
    <source>
        <strain evidence="5 6">CGMCC 1.12145</strain>
    </source>
</reference>
<dbReference type="EMBL" id="FPJE01000011">
    <property type="protein sequence ID" value="SFW55308.1"/>
    <property type="molecule type" value="Genomic_DNA"/>
</dbReference>
<dbReference type="AlphaFoldDB" id="A0A1K1Q6D0"/>
<dbReference type="InterPro" id="IPR011991">
    <property type="entry name" value="ArsR-like_HTH"/>
</dbReference>
<sequence>MELLEIIKSLSNETRLNILEWLKDPFAHFPEEELSQDTPELGVCVSDIAKKAGMSVPTVSDYLKTMSAANILIATRKGQWTYYKRNEKSIQDLATYIKNKL</sequence>
<keyword evidence="6" id="KW-1185">Reference proteome</keyword>
<dbReference type="InterPro" id="IPR001845">
    <property type="entry name" value="HTH_ArsR_DNA-bd_dom"/>
</dbReference>
<evidence type="ECO:0000259" key="4">
    <source>
        <dbReference type="PROSITE" id="PS50987"/>
    </source>
</evidence>
<dbReference type="Pfam" id="PF01022">
    <property type="entry name" value="HTH_5"/>
    <property type="match status" value="1"/>
</dbReference>
<protein>
    <submittedName>
        <fullName evidence="5">Transcriptional regulator, ArsR family</fullName>
    </submittedName>
</protein>
<gene>
    <name evidence="5" type="ORF">SAMN02927921_02303</name>
</gene>
<dbReference type="Gene3D" id="1.10.10.10">
    <property type="entry name" value="Winged helix-like DNA-binding domain superfamily/Winged helix DNA-binding domain"/>
    <property type="match status" value="1"/>
</dbReference>
<dbReference type="GO" id="GO:0003677">
    <property type="term" value="F:DNA binding"/>
    <property type="evidence" value="ECO:0007669"/>
    <property type="project" value="UniProtKB-KW"/>
</dbReference>
<name>A0A1K1Q6D0_9FLAO</name>